<comment type="subcellular location">
    <subcellularLocation>
        <location evidence="1 11">Cell outer membrane</location>
        <topology evidence="1 11">Multi-pass membrane protein</topology>
    </subcellularLocation>
</comment>
<evidence type="ECO:0000313" key="19">
    <source>
        <dbReference type="Proteomes" id="UP001168478"/>
    </source>
</evidence>
<keyword evidence="13" id="KW-0732">Signal</keyword>
<keyword evidence="5 11" id="KW-0812">Transmembrane</keyword>
<feature type="domain" description="TonB-dependent receptor-like beta-barrel" evidence="14">
    <location>
        <begin position="252"/>
        <end position="770"/>
    </location>
</feature>
<name>A0AAW7JUB6_9BACT</name>
<dbReference type="InterPro" id="IPR039426">
    <property type="entry name" value="TonB-dep_rcpt-like"/>
</dbReference>
<dbReference type="Gene3D" id="2.40.170.20">
    <property type="entry name" value="TonB-dependent receptor, beta-barrel domain"/>
    <property type="match status" value="2"/>
</dbReference>
<dbReference type="GO" id="GO:0009279">
    <property type="term" value="C:cell outer membrane"/>
    <property type="evidence" value="ECO:0007669"/>
    <property type="project" value="UniProtKB-SubCell"/>
</dbReference>
<keyword evidence="4" id="KW-0410">Iron transport</keyword>
<dbReference type="InterPro" id="IPR012910">
    <property type="entry name" value="Plug_dom"/>
</dbReference>
<evidence type="ECO:0000256" key="7">
    <source>
        <dbReference type="ARBA" id="ARBA00023065"/>
    </source>
</evidence>
<evidence type="ECO:0000313" key="18">
    <source>
        <dbReference type="Proteomes" id="UP001167831"/>
    </source>
</evidence>
<reference evidence="17" key="2">
    <citation type="submission" date="2023-08" db="EMBL/GenBank/DDBJ databases">
        <title>Identification and characterization of horizontal gene transfer across gut microbiota members of farm animals based on homology search.</title>
        <authorList>
            <person name="Schwarzerova J."/>
            <person name="Nykrynova M."/>
            <person name="Jureckova K."/>
            <person name="Cejkova D."/>
            <person name="Rychlik I."/>
        </authorList>
    </citation>
    <scope>NUCLEOTIDE SEQUENCE</scope>
    <source>
        <strain evidence="17">ET15</strain>
        <strain evidence="16">ET37</strain>
    </source>
</reference>
<feature type="signal peptide" evidence="13">
    <location>
        <begin position="1"/>
        <end position="20"/>
    </location>
</feature>
<keyword evidence="18" id="KW-1185">Reference proteome</keyword>
<dbReference type="AlphaFoldDB" id="A0AAW7JUB6"/>
<gene>
    <name evidence="16" type="ORF">QVN81_05895</name>
    <name evidence="17" type="ORF">QVN84_07930</name>
</gene>
<evidence type="ECO:0000313" key="17">
    <source>
        <dbReference type="EMBL" id="MDN0025445.1"/>
    </source>
</evidence>
<dbReference type="EMBL" id="JAUEIF010000006">
    <property type="protein sequence ID" value="MDN0025445.1"/>
    <property type="molecule type" value="Genomic_DNA"/>
</dbReference>
<evidence type="ECO:0000256" key="5">
    <source>
        <dbReference type="ARBA" id="ARBA00022692"/>
    </source>
</evidence>
<keyword evidence="2 11" id="KW-0813">Transport</keyword>
<evidence type="ECO:0000256" key="3">
    <source>
        <dbReference type="ARBA" id="ARBA00022452"/>
    </source>
</evidence>
<evidence type="ECO:0000256" key="2">
    <source>
        <dbReference type="ARBA" id="ARBA00022448"/>
    </source>
</evidence>
<reference evidence="17" key="1">
    <citation type="submission" date="2023-06" db="EMBL/GenBank/DDBJ databases">
        <authorList>
            <person name="Zeman M."/>
            <person name="Kubasova T."/>
            <person name="Jahodarova E."/>
            <person name="Nykrynova M."/>
            <person name="Rychlik I."/>
        </authorList>
    </citation>
    <scope>NUCLEOTIDE SEQUENCE</scope>
    <source>
        <strain evidence="17">ET15</strain>
        <strain evidence="16">ET37</strain>
    </source>
</reference>
<dbReference type="InterPro" id="IPR036942">
    <property type="entry name" value="Beta-barrel_TonB_sf"/>
</dbReference>
<accession>A0AAW7JUB6</accession>
<dbReference type="Pfam" id="PF00593">
    <property type="entry name" value="TonB_dep_Rec_b-barrel"/>
    <property type="match status" value="1"/>
</dbReference>
<dbReference type="EMBL" id="JAUEIE010000004">
    <property type="protein sequence ID" value="MDN0022558.1"/>
    <property type="molecule type" value="Genomic_DNA"/>
</dbReference>
<evidence type="ECO:0000256" key="13">
    <source>
        <dbReference type="SAM" id="SignalP"/>
    </source>
</evidence>
<dbReference type="InterPro" id="IPR000531">
    <property type="entry name" value="Beta-barrel_TonB"/>
</dbReference>
<comment type="caution">
    <text evidence="17">The sequence shown here is derived from an EMBL/GenBank/DDBJ whole genome shotgun (WGS) entry which is preliminary data.</text>
</comment>
<organism evidence="17 19">
    <name type="scientific">Leyella lascolaii</name>
    <dbReference type="NCBI Taxonomy" id="1776379"/>
    <lineage>
        <taxon>Bacteria</taxon>
        <taxon>Pseudomonadati</taxon>
        <taxon>Bacteroidota</taxon>
        <taxon>Bacteroidia</taxon>
        <taxon>Bacteroidales</taxon>
        <taxon>Prevotellaceae</taxon>
        <taxon>Leyella</taxon>
    </lineage>
</organism>
<keyword evidence="8 12" id="KW-0798">TonB box</keyword>
<evidence type="ECO:0000259" key="14">
    <source>
        <dbReference type="Pfam" id="PF00593"/>
    </source>
</evidence>
<keyword evidence="17" id="KW-0675">Receptor</keyword>
<sequence length="808" mass="90414">MSMKRLAVMSILCVTTAALNARISCGINERPEVLDTSRIFDIDEIIVVSQPKENYRLRMQALSSSSFSGNDINSLKVNSLNGLSAYAPSFAMPDYGSRLTSSVYVRGIGSRINSPAIGLYVDGMPIINKSALNFYTYQVERIDVMRGPQGTLYGQNTEGGLIRLYTPNPMSYSGTDVKLSIGSHFLRNIEIAHYGKISDKLAFSIAGFYNGTNGFLRNTATGERADKMNEAGGKARLVYDSGNKLSVDFVADYQYVKQNGFAYGLYDEKTGTTAEPSFNYQNNYRRNIFNTGLTFRLKEDNFDFNATTSYQYLKDFMLMDQDYMPIDYMHLTQRQFQNALTEEITVKSKSDRRWKWTFGLFGSYMWLKTNAPVYFGDGMTKPISDKIQSAMYNAIVGSIAQKMMAGGMPESVAMEMAKSTVEKSGGISLGMALTVPGVFHTPHFNLGLFHESNISITDRLNATIGLRYDFSQTEINYDTKALMAMTAKVMGKEATYTLSSHLLSNAKDDFSQLLPKFGLTYRLDNNNSNIYMSVSKGYRAGGYNIQMFSDILQTELMKNQSNAMRGDYDVPHSKEDYYKVNKTIAYKPETSWNYEVGAHINLPEHAISFDISAYYMHVSNQQLSVMAGNYGFGRMMVNAGKSRSCGIEASVRGKAFNNHLSWMASYGLTHAVFKEYKDSIKVDGKNVVRDYKDKKVPYIPMHTIGADVAYRLDLSGSRLESLTFGANISAQGRIYWDETNSYSQPFYALLGARVEGKIGNAILTLWGKNITDTKYNTFAIDSSATGTRNCFAQCGYPVQIGFDVRLRL</sequence>
<dbReference type="Pfam" id="PF07715">
    <property type="entry name" value="Plug"/>
    <property type="match status" value="1"/>
</dbReference>
<dbReference type="PANTHER" id="PTHR32552:SF81">
    <property type="entry name" value="TONB-DEPENDENT OUTER MEMBRANE RECEPTOR"/>
    <property type="match status" value="1"/>
</dbReference>
<keyword evidence="6" id="KW-0408">Iron</keyword>
<evidence type="ECO:0000256" key="12">
    <source>
        <dbReference type="RuleBase" id="RU003357"/>
    </source>
</evidence>
<dbReference type="Proteomes" id="UP001167831">
    <property type="component" value="Unassembled WGS sequence"/>
</dbReference>
<keyword evidence="7" id="KW-0406">Ion transport</keyword>
<feature type="domain" description="TonB-dependent receptor plug" evidence="15">
    <location>
        <begin position="59"/>
        <end position="160"/>
    </location>
</feature>
<evidence type="ECO:0000256" key="4">
    <source>
        <dbReference type="ARBA" id="ARBA00022496"/>
    </source>
</evidence>
<keyword evidence="9 11" id="KW-0472">Membrane</keyword>
<proteinExistence type="inferred from homology"/>
<evidence type="ECO:0000256" key="1">
    <source>
        <dbReference type="ARBA" id="ARBA00004571"/>
    </source>
</evidence>
<comment type="similarity">
    <text evidence="11 12">Belongs to the TonB-dependent receptor family.</text>
</comment>
<dbReference type="PANTHER" id="PTHR32552">
    <property type="entry name" value="FERRICHROME IRON RECEPTOR-RELATED"/>
    <property type="match status" value="1"/>
</dbReference>
<dbReference type="PROSITE" id="PS52016">
    <property type="entry name" value="TONB_DEPENDENT_REC_3"/>
    <property type="match status" value="1"/>
</dbReference>
<feature type="chain" id="PRO_5043857618" evidence="13">
    <location>
        <begin position="21"/>
        <end position="808"/>
    </location>
</feature>
<evidence type="ECO:0000256" key="6">
    <source>
        <dbReference type="ARBA" id="ARBA00023004"/>
    </source>
</evidence>
<keyword evidence="3 11" id="KW-1134">Transmembrane beta strand</keyword>
<evidence type="ECO:0000256" key="11">
    <source>
        <dbReference type="PROSITE-ProRule" id="PRU01360"/>
    </source>
</evidence>
<dbReference type="Proteomes" id="UP001168478">
    <property type="component" value="Unassembled WGS sequence"/>
</dbReference>
<dbReference type="GO" id="GO:0006826">
    <property type="term" value="P:iron ion transport"/>
    <property type="evidence" value="ECO:0007669"/>
    <property type="project" value="UniProtKB-KW"/>
</dbReference>
<evidence type="ECO:0000256" key="8">
    <source>
        <dbReference type="ARBA" id="ARBA00023077"/>
    </source>
</evidence>
<evidence type="ECO:0000256" key="9">
    <source>
        <dbReference type="ARBA" id="ARBA00023136"/>
    </source>
</evidence>
<evidence type="ECO:0000313" key="16">
    <source>
        <dbReference type="EMBL" id="MDN0022558.1"/>
    </source>
</evidence>
<dbReference type="RefSeq" id="WP_289825056.1">
    <property type="nucleotide sequence ID" value="NZ_JAUEIE010000004.1"/>
</dbReference>
<evidence type="ECO:0000256" key="10">
    <source>
        <dbReference type="ARBA" id="ARBA00023237"/>
    </source>
</evidence>
<keyword evidence="10 11" id="KW-0998">Cell outer membrane</keyword>
<dbReference type="SUPFAM" id="SSF56935">
    <property type="entry name" value="Porins"/>
    <property type="match status" value="1"/>
</dbReference>
<evidence type="ECO:0000259" key="15">
    <source>
        <dbReference type="Pfam" id="PF07715"/>
    </source>
</evidence>
<protein>
    <submittedName>
        <fullName evidence="17">TonB-dependent receptor</fullName>
    </submittedName>
</protein>